<reference evidence="1" key="1">
    <citation type="journal article" date="2023" name="bioRxiv">
        <title>Scaffold-level genome assemblies of two parasitoid biocontrol wasps reveal the parthenogenesis mechanism and an associated novel virus.</title>
        <authorList>
            <person name="Inwood S."/>
            <person name="Skelly J."/>
            <person name="Guhlin J."/>
            <person name="Harrop T."/>
            <person name="Goldson S."/>
            <person name="Dearden P."/>
        </authorList>
    </citation>
    <scope>NUCLEOTIDE SEQUENCE</scope>
    <source>
        <strain evidence="1">Irish</strain>
        <tissue evidence="1">Whole body</tissue>
    </source>
</reference>
<dbReference type="Proteomes" id="UP001168990">
    <property type="component" value="Unassembled WGS sequence"/>
</dbReference>
<gene>
    <name evidence="1" type="ORF">PV328_003185</name>
</gene>
<proteinExistence type="predicted"/>
<comment type="caution">
    <text evidence="1">The sequence shown here is derived from an EMBL/GenBank/DDBJ whole genome shotgun (WGS) entry which is preliminary data.</text>
</comment>
<dbReference type="Gene3D" id="3.30.70.330">
    <property type="match status" value="1"/>
</dbReference>
<dbReference type="CDD" id="cd00590">
    <property type="entry name" value="RRM_SF"/>
    <property type="match status" value="1"/>
</dbReference>
<evidence type="ECO:0000313" key="2">
    <source>
        <dbReference type="Proteomes" id="UP001168990"/>
    </source>
</evidence>
<evidence type="ECO:0000313" key="1">
    <source>
        <dbReference type="EMBL" id="KAK0164570.1"/>
    </source>
</evidence>
<dbReference type="SUPFAM" id="SSF54928">
    <property type="entry name" value="RNA-binding domain, RBD"/>
    <property type="match status" value="2"/>
</dbReference>
<protein>
    <recommendedName>
        <fullName evidence="3">RRM domain-containing protein</fullName>
    </recommendedName>
</protein>
<dbReference type="GO" id="GO:0003676">
    <property type="term" value="F:nucleic acid binding"/>
    <property type="evidence" value="ECO:0007669"/>
    <property type="project" value="InterPro"/>
</dbReference>
<dbReference type="InterPro" id="IPR012677">
    <property type="entry name" value="Nucleotide-bd_a/b_plait_sf"/>
</dbReference>
<accession>A0AA39F7W5</accession>
<evidence type="ECO:0008006" key="3">
    <source>
        <dbReference type="Google" id="ProtNLM"/>
    </source>
</evidence>
<keyword evidence="2" id="KW-1185">Reference proteome</keyword>
<sequence length="268" mass="30850">MKSPNSSEVDDEHNRTLYVRLPHTIHNMDEIRDLFAGDIQIKLPRQSSRHCHVIFSTVEEKMKNLKEVRKKRINDKHIIACPPKVKPEIYKKKIEKKTTIPSPKPEQKITRILYVTNINQKTKANAIKKALGSCKSVTFLDNIEKDVKQAIVRFSDPQRAVEYLKKERPWPVLDGNQLVIKPDTRKQKKKIPGLKMWDGDVEITDGLKLDEINNTKDTKEAAKKKKIHVQNDVNIQLHLSISETSGLTDDICADCHINIITVKRATQQ</sequence>
<reference evidence="1" key="2">
    <citation type="submission" date="2023-03" db="EMBL/GenBank/DDBJ databases">
        <authorList>
            <person name="Inwood S.N."/>
            <person name="Skelly J.G."/>
            <person name="Guhlin J."/>
            <person name="Harrop T.W.R."/>
            <person name="Goldson S.G."/>
            <person name="Dearden P.K."/>
        </authorList>
    </citation>
    <scope>NUCLEOTIDE SEQUENCE</scope>
    <source>
        <strain evidence="1">Irish</strain>
        <tissue evidence="1">Whole body</tissue>
    </source>
</reference>
<dbReference type="EMBL" id="JAQQBS010001422">
    <property type="protein sequence ID" value="KAK0164570.1"/>
    <property type="molecule type" value="Genomic_DNA"/>
</dbReference>
<name>A0AA39F7W5_9HYME</name>
<dbReference type="AlphaFoldDB" id="A0AA39F7W5"/>
<organism evidence="1 2">
    <name type="scientific">Microctonus aethiopoides</name>
    <dbReference type="NCBI Taxonomy" id="144406"/>
    <lineage>
        <taxon>Eukaryota</taxon>
        <taxon>Metazoa</taxon>
        <taxon>Ecdysozoa</taxon>
        <taxon>Arthropoda</taxon>
        <taxon>Hexapoda</taxon>
        <taxon>Insecta</taxon>
        <taxon>Pterygota</taxon>
        <taxon>Neoptera</taxon>
        <taxon>Endopterygota</taxon>
        <taxon>Hymenoptera</taxon>
        <taxon>Apocrita</taxon>
        <taxon>Ichneumonoidea</taxon>
        <taxon>Braconidae</taxon>
        <taxon>Euphorinae</taxon>
        <taxon>Microctonus</taxon>
    </lineage>
</organism>
<dbReference type="InterPro" id="IPR035979">
    <property type="entry name" value="RBD_domain_sf"/>
</dbReference>